<accession>A0A4Q1BJI5</accession>
<dbReference type="VEuPathDB" id="FungiDB:TREMEDRAFT_70470"/>
<dbReference type="GO" id="GO:0034975">
    <property type="term" value="P:protein folding in endoplasmic reticulum"/>
    <property type="evidence" value="ECO:0007669"/>
    <property type="project" value="TreeGrafter"/>
</dbReference>
<dbReference type="AlphaFoldDB" id="A0A4Q1BJI5"/>
<comment type="function">
    <text evidence="7">The EMC seems to be required for efficient folding of proteins in the endoplasmic reticulum (ER).</text>
</comment>
<evidence type="ECO:0000256" key="1">
    <source>
        <dbReference type="ARBA" id="ARBA00004141"/>
    </source>
</evidence>
<dbReference type="Proteomes" id="UP000289152">
    <property type="component" value="Unassembled WGS sequence"/>
</dbReference>
<dbReference type="InParanoid" id="A0A4Q1BJI5"/>
<dbReference type="InterPro" id="IPR002809">
    <property type="entry name" value="EMC3/TMCO1"/>
</dbReference>
<evidence type="ECO:0000256" key="7">
    <source>
        <dbReference type="PIRNR" id="PIRNR010045"/>
    </source>
</evidence>
<dbReference type="PANTHER" id="PTHR13116:SF5">
    <property type="entry name" value="ER MEMBRANE PROTEIN COMPLEX SUBUNIT 3"/>
    <property type="match status" value="1"/>
</dbReference>
<dbReference type="GO" id="GO:0072546">
    <property type="term" value="C:EMC complex"/>
    <property type="evidence" value="ECO:0007669"/>
    <property type="project" value="TreeGrafter"/>
</dbReference>
<evidence type="ECO:0000313" key="10">
    <source>
        <dbReference type="Proteomes" id="UP000289152"/>
    </source>
</evidence>
<keyword evidence="5 8" id="KW-1133">Transmembrane helix</keyword>
<evidence type="ECO:0000256" key="6">
    <source>
        <dbReference type="ARBA" id="ARBA00023136"/>
    </source>
</evidence>
<dbReference type="Pfam" id="PF01956">
    <property type="entry name" value="EMC3_TMCO1"/>
    <property type="match status" value="1"/>
</dbReference>
<dbReference type="PANTHER" id="PTHR13116">
    <property type="entry name" value="ER MEMBRANE PROTEIN COMPLEX SUBUNIT 3"/>
    <property type="match status" value="1"/>
</dbReference>
<evidence type="ECO:0000256" key="4">
    <source>
        <dbReference type="ARBA" id="ARBA00022692"/>
    </source>
</evidence>
<feature type="transmembrane region" description="Helical" evidence="8">
    <location>
        <begin position="182"/>
        <end position="201"/>
    </location>
</feature>
<name>A0A4Q1BJI5_TREME</name>
<proteinExistence type="inferred from homology"/>
<protein>
    <recommendedName>
        <fullName evidence="3 7">ER membrane protein complex subunit 3</fullName>
    </recommendedName>
</protein>
<gene>
    <name evidence="9" type="ORF">M231_04867</name>
</gene>
<dbReference type="SMART" id="SM01415">
    <property type="entry name" value="DUF106"/>
    <property type="match status" value="1"/>
</dbReference>
<dbReference type="EMBL" id="SDIL01000058">
    <property type="protein sequence ID" value="RXK37869.1"/>
    <property type="molecule type" value="Genomic_DNA"/>
</dbReference>
<evidence type="ECO:0000256" key="2">
    <source>
        <dbReference type="ARBA" id="ARBA00005376"/>
    </source>
</evidence>
<comment type="similarity">
    <text evidence="2 7">Belongs to the EMC3 family.</text>
</comment>
<organism evidence="9 10">
    <name type="scientific">Tremella mesenterica</name>
    <name type="common">Jelly fungus</name>
    <dbReference type="NCBI Taxonomy" id="5217"/>
    <lineage>
        <taxon>Eukaryota</taxon>
        <taxon>Fungi</taxon>
        <taxon>Dikarya</taxon>
        <taxon>Basidiomycota</taxon>
        <taxon>Agaricomycotina</taxon>
        <taxon>Tremellomycetes</taxon>
        <taxon>Tremellales</taxon>
        <taxon>Tremellaceae</taxon>
        <taxon>Tremella</taxon>
    </lineage>
</organism>
<dbReference type="InterPro" id="IPR008568">
    <property type="entry name" value="EMC3"/>
</dbReference>
<sequence length="266" mass="29478">MPVKVEQELYLDPSIRDWVLIPITLIMVLVGILRHYVTQLLVSAPKKQTLAAVREQRALARGAILRTSTPLSPLYPSQYKAFSVSLAAALSSGGYLKEEKPKEGEEDKVQNPFDPANMDGMMDGMKNQAVMMVPNMIIMQYISVFFSGFILIKLPFPLTLGFKSLLSRDIAMPDLDVRWVSALSWYFLNLFGLNGVFKLLLGSDNAAVDTRDMSGNMMPSLPSGPGAPDPSRLFRAEVENLALAEGSYRWACEGVENRVLARFGKV</sequence>
<dbReference type="PIRSF" id="PIRSF010045">
    <property type="entry name" value="DUF850_TM_euk"/>
    <property type="match status" value="1"/>
</dbReference>
<feature type="transmembrane region" description="Helical" evidence="8">
    <location>
        <begin position="141"/>
        <end position="162"/>
    </location>
</feature>
<reference evidence="9 10" key="1">
    <citation type="submission" date="2016-06" db="EMBL/GenBank/DDBJ databases">
        <title>Evolution of pathogenesis and genome organization in the Tremellales.</title>
        <authorList>
            <person name="Cuomo C."/>
            <person name="Litvintseva A."/>
            <person name="Heitman J."/>
            <person name="Chen Y."/>
            <person name="Sun S."/>
            <person name="Springer D."/>
            <person name="Dromer F."/>
            <person name="Young S."/>
            <person name="Zeng Q."/>
            <person name="Chapman S."/>
            <person name="Gujja S."/>
            <person name="Saif S."/>
            <person name="Birren B."/>
        </authorList>
    </citation>
    <scope>NUCLEOTIDE SEQUENCE [LARGE SCALE GENOMIC DNA]</scope>
    <source>
        <strain evidence="9 10">ATCC 28783</strain>
    </source>
</reference>
<evidence type="ECO:0000256" key="8">
    <source>
        <dbReference type="SAM" id="Phobius"/>
    </source>
</evidence>
<evidence type="ECO:0000313" key="9">
    <source>
        <dbReference type="EMBL" id="RXK37869.1"/>
    </source>
</evidence>
<keyword evidence="4 8" id="KW-0812">Transmembrane</keyword>
<evidence type="ECO:0000256" key="5">
    <source>
        <dbReference type="ARBA" id="ARBA00022989"/>
    </source>
</evidence>
<keyword evidence="10" id="KW-1185">Reference proteome</keyword>
<dbReference type="FunCoup" id="A0A4Q1BJI5">
    <property type="interactions" value="202"/>
</dbReference>
<dbReference type="OrthoDB" id="6745403at2759"/>
<keyword evidence="6 8" id="KW-0472">Membrane</keyword>
<feature type="transmembrane region" description="Helical" evidence="8">
    <location>
        <begin position="18"/>
        <end position="37"/>
    </location>
</feature>
<evidence type="ECO:0000256" key="3">
    <source>
        <dbReference type="ARBA" id="ARBA00020822"/>
    </source>
</evidence>
<comment type="subcellular location">
    <subcellularLocation>
        <location evidence="1">Membrane</location>
        <topology evidence="1">Multi-pass membrane protein</topology>
    </subcellularLocation>
</comment>
<comment type="caution">
    <text evidence="9">The sequence shown here is derived from an EMBL/GenBank/DDBJ whole genome shotgun (WGS) entry which is preliminary data.</text>
</comment>
<dbReference type="STRING" id="5217.A0A4Q1BJI5"/>